<evidence type="ECO:0000256" key="4">
    <source>
        <dbReference type="ARBA" id="ARBA00023211"/>
    </source>
</evidence>
<dbReference type="GO" id="GO:0043094">
    <property type="term" value="P:metabolic compound salvage"/>
    <property type="evidence" value="ECO:0007669"/>
    <property type="project" value="UniProtKB-UniRule"/>
</dbReference>
<keyword evidence="4 6" id="KW-0464">Manganese</keyword>
<dbReference type="GO" id="GO:0030145">
    <property type="term" value="F:manganese ion binding"/>
    <property type="evidence" value="ECO:0007669"/>
    <property type="project" value="UniProtKB-UniRule"/>
</dbReference>
<dbReference type="GO" id="GO:0009117">
    <property type="term" value="P:nucleotide metabolic process"/>
    <property type="evidence" value="ECO:0007669"/>
    <property type="project" value="UniProtKB-UniRule"/>
</dbReference>
<dbReference type="HAMAP" id="MF_00740">
    <property type="entry name" value="Phosphopentomut"/>
    <property type="match status" value="1"/>
</dbReference>
<dbReference type="Gene3D" id="3.40.720.10">
    <property type="entry name" value="Alkaline Phosphatase, subunit A"/>
    <property type="match status" value="1"/>
</dbReference>
<feature type="binding site" evidence="6">
    <location>
        <position position="322"/>
    </location>
    <ligand>
        <name>Mn(2+)</name>
        <dbReference type="ChEBI" id="CHEBI:29035"/>
        <label>1</label>
    </ligand>
</feature>
<dbReference type="InterPro" id="IPR010045">
    <property type="entry name" value="DeoB"/>
</dbReference>
<sequence>MKRIFLIVLDSVGIGEMPDAGTYGDEGSNTLAAAASSAAFSMPNLQKIGLFNIDGVSCRPAAEHPTGAFARMTEVSKGKDTTIGHWEIAGINSQKPLPTYPNGFPQELLQEFSRKTGRGVLCNKPYSGTEVIRDYGQEHERTGALIVYTSADSVFQVAAHEDVVPVDELYRDCEIARKMLVGEHNVGRVIARPFVGKYPDYTRTTRRHDFSVLPPAVTMLDQLSEAGNDVIAVGKINDIFAGRGITEFTRTTGNDDGLAKTIELTERDFHGLCFVNLVDFDMLYGHRNDVEGYAKGLTAVDKAVPALLEHLEEDDLLMFTADHGCDPSTPSTDHSREYTPWVIAGPGVKAGANLGTLPTFADIGATILDAFGVPSKVTGTSRLSSIVR</sequence>
<dbReference type="InterPro" id="IPR006124">
    <property type="entry name" value="Metalloenzyme"/>
</dbReference>
<dbReference type="PANTHER" id="PTHR21110">
    <property type="entry name" value="PHOSPHOPENTOMUTASE"/>
    <property type="match status" value="1"/>
</dbReference>
<comment type="catalytic activity">
    <reaction evidence="6">
        <text>alpha-D-ribose 1-phosphate = D-ribose 5-phosphate</text>
        <dbReference type="Rhea" id="RHEA:18793"/>
        <dbReference type="ChEBI" id="CHEBI:57720"/>
        <dbReference type="ChEBI" id="CHEBI:78346"/>
        <dbReference type="EC" id="5.4.2.7"/>
    </reaction>
</comment>
<keyword evidence="10" id="KW-1185">Reference proteome</keyword>
<feature type="domain" description="Metalloenzyme" evidence="8">
    <location>
        <begin position="2"/>
        <end position="373"/>
    </location>
</feature>
<dbReference type="Gene3D" id="3.30.70.1250">
    <property type="entry name" value="Phosphopentomutase"/>
    <property type="match status" value="1"/>
</dbReference>
<keyword evidence="2 6" id="KW-0963">Cytoplasm</keyword>
<evidence type="ECO:0000313" key="9">
    <source>
        <dbReference type="EMBL" id="WOC31690.1"/>
    </source>
</evidence>
<comment type="function">
    <text evidence="6">Isomerase that catalyzes the conversion of deoxy-ribose 1-phosphate (dRib-1-P) and ribose 1-phosphate (Rib-1-P) to deoxy-ribose 5-phosphate (dRib-5-P) and ribose 5-phosphate (Rib-5-P), respectively.</text>
</comment>
<accession>A0AA97D9T8</accession>
<dbReference type="NCBIfam" id="TIGR01696">
    <property type="entry name" value="deoB"/>
    <property type="match status" value="1"/>
</dbReference>
<keyword evidence="5 6" id="KW-0413">Isomerase</keyword>
<dbReference type="GO" id="GO:0006018">
    <property type="term" value="P:2-deoxyribose 1-phosphate catabolic process"/>
    <property type="evidence" value="ECO:0007669"/>
    <property type="project" value="UniProtKB-UniRule"/>
</dbReference>
<dbReference type="Proteomes" id="UP001300604">
    <property type="component" value="Chromosome"/>
</dbReference>
<feature type="binding site" evidence="6">
    <location>
        <position position="10"/>
    </location>
    <ligand>
        <name>Mn(2+)</name>
        <dbReference type="ChEBI" id="CHEBI:29035"/>
        <label>1</label>
    </ligand>
</feature>
<dbReference type="FunFam" id="3.30.70.1250:FF:000001">
    <property type="entry name" value="Phosphopentomutase"/>
    <property type="match status" value="1"/>
</dbReference>
<comment type="subcellular location">
    <subcellularLocation>
        <location evidence="6">Cytoplasm</location>
    </subcellularLocation>
</comment>
<evidence type="ECO:0000256" key="6">
    <source>
        <dbReference type="HAMAP-Rule" id="MF_00740"/>
    </source>
</evidence>
<feature type="binding site" evidence="6">
    <location>
        <position position="286"/>
    </location>
    <ligand>
        <name>Mn(2+)</name>
        <dbReference type="ChEBI" id="CHEBI:29035"/>
        <label>2</label>
    </ligand>
</feature>
<dbReference type="AlphaFoldDB" id="A0AA97D9T8"/>
<organism evidence="9 10">
    <name type="scientific">Caproicibacterium argilliputei</name>
    <dbReference type="NCBI Taxonomy" id="3030016"/>
    <lineage>
        <taxon>Bacteria</taxon>
        <taxon>Bacillati</taxon>
        <taxon>Bacillota</taxon>
        <taxon>Clostridia</taxon>
        <taxon>Eubacteriales</taxon>
        <taxon>Oscillospiraceae</taxon>
        <taxon>Caproicibacterium</taxon>
    </lineage>
</organism>
<protein>
    <recommendedName>
        <fullName evidence="6 7">Phosphopentomutase</fullName>
        <ecNumber evidence="6 7">5.4.2.7</ecNumber>
    </recommendedName>
    <alternativeName>
        <fullName evidence="6">Phosphodeoxyribomutase</fullName>
    </alternativeName>
</protein>
<evidence type="ECO:0000313" key="10">
    <source>
        <dbReference type="Proteomes" id="UP001300604"/>
    </source>
</evidence>
<dbReference type="SUPFAM" id="SSF143856">
    <property type="entry name" value="DeoB insert domain-like"/>
    <property type="match status" value="1"/>
</dbReference>
<evidence type="ECO:0000256" key="1">
    <source>
        <dbReference type="ARBA" id="ARBA00010373"/>
    </source>
</evidence>
<gene>
    <name evidence="6" type="primary">deoB</name>
    <name evidence="9" type="ORF">PXC00_10825</name>
</gene>
<comment type="catalytic activity">
    <reaction evidence="6">
        <text>2-deoxy-alpha-D-ribose 1-phosphate = 2-deoxy-D-ribose 5-phosphate</text>
        <dbReference type="Rhea" id="RHEA:27658"/>
        <dbReference type="ChEBI" id="CHEBI:57259"/>
        <dbReference type="ChEBI" id="CHEBI:62877"/>
        <dbReference type="EC" id="5.4.2.7"/>
    </reaction>
</comment>
<dbReference type="InterPro" id="IPR024052">
    <property type="entry name" value="Phosphopentomutase_DeoB_cap_sf"/>
</dbReference>
<dbReference type="CDD" id="cd16009">
    <property type="entry name" value="PPM"/>
    <property type="match status" value="1"/>
</dbReference>
<dbReference type="InterPro" id="IPR017850">
    <property type="entry name" value="Alkaline_phosphatase_core_sf"/>
</dbReference>
<dbReference type="RefSeq" id="WP_275845117.1">
    <property type="nucleotide sequence ID" value="NZ_CP135996.1"/>
</dbReference>
<comment type="similarity">
    <text evidence="1 6">Belongs to the phosphopentomutase family.</text>
</comment>
<reference evidence="10" key="2">
    <citation type="submission" date="2024-06" db="EMBL/GenBank/DDBJ databases">
        <title>Caproicibacterium argilliputei sp. nov, a novel caproic acid producing anaerobic bacterium isolated from pit mud.</title>
        <authorList>
            <person name="Zeng C."/>
        </authorList>
    </citation>
    <scope>NUCLEOTIDE SEQUENCE [LARGE SCALE GENOMIC DNA]</scope>
    <source>
        <strain evidence="10">ZCY20-5</strain>
    </source>
</reference>
<dbReference type="KEGG" id="carl:PXC00_10825"/>
<dbReference type="SUPFAM" id="SSF53649">
    <property type="entry name" value="Alkaline phosphatase-like"/>
    <property type="match status" value="1"/>
</dbReference>
<dbReference type="PIRSF" id="PIRSF001491">
    <property type="entry name" value="Ppentomutase"/>
    <property type="match status" value="1"/>
</dbReference>
<dbReference type="EC" id="5.4.2.7" evidence="6 7"/>
<dbReference type="GO" id="GO:0000287">
    <property type="term" value="F:magnesium ion binding"/>
    <property type="evidence" value="ECO:0007669"/>
    <property type="project" value="UniProtKB-UniRule"/>
</dbReference>
<feature type="binding site" evidence="6">
    <location>
        <position position="323"/>
    </location>
    <ligand>
        <name>Mn(2+)</name>
        <dbReference type="ChEBI" id="CHEBI:29035"/>
        <label>1</label>
    </ligand>
</feature>
<dbReference type="Pfam" id="PF01676">
    <property type="entry name" value="Metalloenzyme"/>
    <property type="match status" value="1"/>
</dbReference>
<comment type="pathway">
    <text evidence="6">Carbohydrate degradation; 2-deoxy-D-ribose 1-phosphate degradation; D-glyceraldehyde 3-phosphate and acetaldehyde from 2-deoxy-alpha-D-ribose 1-phosphate: step 1/2.</text>
</comment>
<comment type="cofactor">
    <cofactor evidence="6">
        <name>Mn(2+)</name>
        <dbReference type="ChEBI" id="CHEBI:29035"/>
    </cofactor>
    <text evidence="6">Binds 2 manganese ions.</text>
</comment>
<evidence type="ECO:0000256" key="5">
    <source>
        <dbReference type="ARBA" id="ARBA00023235"/>
    </source>
</evidence>
<reference evidence="10" key="3">
    <citation type="submission" date="2024-06" db="EMBL/GenBank/DDBJ databases">
        <authorList>
            <person name="Zeng C."/>
        </authorList>
    </citation>
    <scope>NUCLEOTIDE SEQUENCE [LARGE SCALE GENOMIC DNA]</scope>
    <source>
        <strain evidence="10">ZCY20-5</strain>
    </source>
</reference>
<evidence type="ECO:0000259" key="8">
    <source>
        <dbReference type="Pfam" id="PF01676"/>
    </source>
</evidence>
<dbReference type="GO" id="GO:0005829">
    <property type="term" value="C:cytosol"/>
    <property type="evidence" value="ECO:0007669"/>
    <property type="project" value="TreeGrafter"/>
</dbReference>
<keyword evidence="3 6" id="KW-0479">Metal-binding</keyword>
<feature type="binding site" evidence="6">
    <location>
        <position position="281"/>
    </location>
    <ligand>
        <name>Mn(2+)</name>
        <dbReference type="ChEBI" id="CHEBI:29035"/>
        <label>2</label>
    </ligand>
</feature>
<dbReference type="PANTHER" id="PTHR21110:SF0">
    <property type="entry name" value="PHOSPHOPENTOMUTASE"/>
    <property type="match status" value="1"/>
</dbReference>
<reference evidence="9 10" key="1">
    <citation type="submission" date="2024-06" db="EMBL/GenBank/DDBJ databases">
        <title>Caproicibacterium argilliputei sp. nov, a novel caproic acid producing anaerobic bacterium isolated from pit mud.</title>
        <authorList>
            <person name="Xia S."/>
        </authorList>
    </citation>
    <scope>NUCLEOTIDE SEQUENCE [LARGE SCALE GENOMIC DNA]</scope>
    <source>
        <strain evidence="9 10">ZCY20-5</strain>
    </source>
</reference>
<proteinExistence type="inferred from homology"/>
<evidence type="ECO:0000256" key="7">
    <source>
        <dbReference type="NCBIfam" id="TIGR01696"/>
    </source>
</evidence>
<evidence type="ECO:0000256" key="3">
    <source>
        <dbReference type="ARBA" id="ARBA00022723"/>
    </source>
</evidence>
<feature type="binding site" evidence="6">
    <location>
        <position position="334"/>
    </location>
    <ligand>
        <name>Mn(2+)</name>
        <dbReference type="ChEBI" id="CHEBI:29035"/>
        <label>2</label>
    </ligand>
</feature>
<name>A0AA97D9T8_9FIRM</name>
<dbReference type="GO" id="GO:0008973">
    <property type="term" value="F:phosphopentomutase activity"/>
    <property type="evidence" value="ECO:0007669"/>
    <property type="project" value="UniProtKB-UniRule"/>
</dbReference>
<dbReference type="NCBIfam" id="NF003766">
    <property type="entry name" value="PRK05362.1"/>
    <property type="match status" value="1"/>
</dbReference>
<dbReference type="EMBL" id="CP135996">
    <property type="protein sequence ID" value="WOC31690.1"/>
    <property type="molecule type" value="Genomic_DNA"/>
</dbReference>
<evidence type="ECO:0000256" key="2">
    <source>
        <dbReference type="ARBA" id="ARBA00022490"/>
    </source>
</evidence>